<evidence type="ECO:0000256" key="1">
    <source>
        <dbReference type="SAM" id="MobiDB-lite"/>
    </source>
</evidence>
<reference evidence="2" key="1">
    <citation type="journal article" date="2015" name="Proc. Natl. Acad. Sci. U.S.A.">
        <title>Networks of energetic and metabolic interactions define dynamics in microbial communities.</title>
        <authorList>
            <person name="Embree M."/>
            <person name="Liu J.K."/>
            <person name="Al-Bassam M.M."/>
            <person name="Zengler K."/>
        </authorList>
    </citation>
    <scope>NUCLEOTIDE SEQUENCE</scope>
</reference>
<comment type="caution">
    <text evidence="2">The sequence shown here is derived from an EMBL/GenBank/DDBJ whole genome shotgun (WGS) entry which is preliminary data.</text>
</comment>
<dbReference type="EMBL" id="LNQE01001571">
    <property type="protein sequence ID" value="KUG15251.1"/>
    <property type="molecule type" value="Genomic_DNA"/>
</dbReference>
<organism evidence="2">
    <name type="scientific">hydrocarbon metagenome</name>
    <dbReference type="NCBI Taxonomy" id="938273"/>
    <lineage>
        <taxon>unclassified sequences</taxon>
        <taxon>metagenomes</taxon>
        <taxon>ecological metagenomes</taxon>
    </lineage>
</organism>
<proteinExistence type="predicted"/>
<evidence type="ECO:0000313" key="2">
    <source>
        <dbReference type="EMBL" id="KUG15251.1"/>
    </source>
</evidence>
<feature type="region of interest" description="Disordered" evidence="1">
    <location>
        <begin position="13"/>
        <end position="38"/>
    </location>
</feature>
<protein>
    <submittedName>
        <fullName evidence="2">Uncharacterized protein</fullName>
    </submittedName>
</protein>
<feature type="compositionally biased region" description="Basic and acidic residues" evidence="1">
    <location>
        <begin position="25"/>
        <end position="38"/>
    </location>
</feature>
<dbReference type="AlphaFoldDB" id="A0A0W8F4C5"/>
<name>A0A0W8F4C5_9ZZZZ</name>
<gene>
    <name evidence="2" type="ORF">ASZ90_015106</name>
</gene>
<sequence length="38" mass="4134">MVQWIFIAAVNTADQESSIQEEGDDCHTIPGEKKSPTG</sequence>
<accession>A0A0W8F4C5</accession>